<dbReference type="EMBL" id="JACIJF010000001">
    <property type="protein sequence ID" value="MBB5709021.1"/>
    <property type="molecule type" value="Genomic_DNA"/>
</dbReference>
<reference evidence="16 17" key="1">
    <citation type="submission" date="2020-08" db="EMBL/GenBank/DDBJ databases">
        <title>Genomic Encyclopedia of Type Strains, Phase IV (KMG-IV): sequencing the most valuable type-strain genomes for metagenomic binning, comparative biology and taxonomic classification.</title>
        <authorList>
            <person name="Goeker M."/>
        </authorList>
    </citation>
    <scope>NUCLEOTIDE SEQUENCE [LARGE SCALE GENOMIC DNA]</scope>
    <source>
        <strain evidence="16 17">DSM 26736</strain>
    </source>
</reference>
<sequence>MMRLRLLSACAVTAVIIASAAPAHAQEATDPQAGTPAQASDPLLQGAVSSEDGDSEEVVVTAQGRVQALSDVPLAVSAITSEQLERTGATDIRQLNQVAPSLLVSSTGNEANASARIRGVGTVGDNPGLESSVATFIDGVYRSRTGLGLNDLGEIERVEILRGPQGTLFGRNASAGLLNIVTKGPSFTFGGMAEATYGNFDSWRFQGAVTGPVSEQIAFRIDGLYAKRDGYLRDVNTDQRFNDRDRYLVRGQLLFEPSSDLSIRLIADYSHREEDCCAAVYATEDVAPANRGLITPTSAVARVLTGITGTTFAQYFPAAGDAYSRRVAVSPNRSYAGETEDYGFSGEINWKLGGAELTSITAYRKYSAYQAADADYGLADILYFGPDTGREFRTFSQELRLQGEAFGDTLDWLIGGYYANEKLKTRQELKFGNDYGRFASCRIALSALGTIAPTNAGCLSPATVAGLNSGLSPLGPLGPVAVGGLRLLDTVRDVGDDTANFNQTSENFAFFTHNIVHLTSKVDLTLGLRYTNETKTLGADFNNTNTVCPTAQRTLLPYLAASQALIGGIISLACQGGSSSGVNGLTLDDQRKEDRFTGTAILSYKPTEDLLLYGSYSRGYKAGGYNLDRSAFRNPLATQPFPIFPATPANADFYEDVLQFDEETVNAYELGIKFTRPHFNINIAAFRQEFSNFQLNTFNGTVYIVQNINGCEDDLGGLDRDLSPTSGSCTGDIKPGVVSKGVEVEFGMSPARDLRTNFGVTYADTRFADNLVGSKTGAPLDPQLRLLPGDQMSNAPEWVVTSSVAWTPTLGGNLRGLAYVDARMTGDYNTGSDLFPQKEQDGFVLVNGRIGISGNDQLWSIEIWGQNLLNTNYMQVGFSSPFQAVSTTPTPGYPGGSQIFSAYLSEPRTYGVTLRSRF</sequence>
<dbReference type="PANTHER" id="PTHR32552">
    <property type="entry name" value="FERRICHROME IRON RECEPTOR-RELATED"/>
    <property type="match status" value="1"/>
</dbReference>
<accession>A0A840YMY4</accession>
<evidence type="ECO:0000256" key="2">
    <source>
        <dbReference type="ARBA" id="ARBA00022448"/>
    </source>
</evidence>
<dbReference type="Proteomes" id="UP000527143">
    <property type="component" value="Unassembled WGS sequence"/>
</dbReference>
<name>A0A840YMY4_9SPHN</name>
<evidence type="ECO:0000256" key="8">
    <source>
        <dbReference type="ARBA" id="ARBA00023077"/>
    </source>
</evidence>
<comment type="subcellular location">
    <subcellularLocation>
        <location evidence="1 11">Cell outer membrane</location>
        <topology evidence="1 11">Multi-pass membrane protein</topology>
    </subcellularLocation>
</comment>
<evidence type="ECO:0000256" key="3">
    <source>
        <dbReference type="ARBA" id="ARBA00022452"/>
    </source>
</evidence>
<keyword evidence="7" id="KW-0406">Ion transport</keyword>
<keyword evidence="13" id="KW-0732">Signal</keyword>
<evidence type="ECO:0000256" key="10">
    <source>
        <dbReference type="ARBA" id="ARBA00023237"/>
    </source>
</evidence>
<evidence type="ECO:0000256" key="4">
    <source>
        <dbReference type="ARBA" id="ARBA00022496"/>
    </source>
</evidence>
<dbReference type="RefSeq" id="WP_184083388.1">
    <property type="nucleotide sequence ID" value="NZ_JACIJF010000001.1"/>
</dbReference>
<feature type="signal peptide" evidence="13">
    <location>
        <begin position="1"/>
        <end position="25"/>
    </location>
</feature>
<dbReference type="PANTHER" id="PTHR32552:SF81">
    <property type="entry name" value="TONB-DEPENDENT OUTER MEMBRANE RECEPTOR"/>
    <property type="match status" value="1"/>
</dbReference>
<evidence type="ECO:0000259" key="15">
    <source>
        <dbReference type="Pfam" id="PF07715"/>
    </source>
</evidence>
<protein>
    <submittedName>
        <fullName evidence="16">Outer membrane receptor protein involved in Fe transport</fullName>
    </submittedName>
</protein>
<dbReference type="SUPFAM" id="SSF56935">
    <property type="entry name" value="Porins"/>
    <property type="match status" value="1"/>
</dbReference>
<keyword evidence="17" id="KW-1185">Reference proteome</keyword>
<dbReference type="GO" id="GO:0009279">
    <property type="term" value="C:cell outer membrane"/>
    <property type="evidence" value="ECO:0007669"/>
    <property type="project" value="UniProtKB-SubCell"/>
</dbReference>
<keyword evidence="8 12" id="KW-0798">TonB box</keyword>
<keyword evidence="9 11" id="KW-0472">Membrane</keyword>
<dbReference type="GO" id="GO:0006826">
    <property type="term" value="P:iron ion transport"/>
    <property type="evidence" value="ECO:0007669"/>
    <property type="project" value="UniProtKB-KW"/>
</dbReference>
<evidence type="ECO:0000256" key="5">
    <source>
        <dbReference type="ARBA" id="ARBA00022692"/>
    </source>
</evidence>
<keyword evidence="5 11" id="KW-0812">Transmembrane</keyword>
<evidence type="ECO:0000256" key="9">
    <source>
        <dbReference type="ARBA" id="ARBA00023136"/>
    </source>
</evidence>
<keyword evidence="3 11" id="KW-1134">Transmembrane beta strand</keyword>
<evidence type="ECO:0000256" key="13">
    <source>
        <dbReference type="SAM" id="SignalP"/>
    </source>
</evidence>
<dbReference type="InterPro" id="IPR012910">
    <property type="entry name" value="Plug_dom"/>
</dbReference>
<dbReference type="Gene3D" id="2.40.170.20">
    <property type="entry name" value="TonB-dependent receptor, beta-barrel domain"/>
    <property type="match status" value="2"/>
</dbReference>
<gene>
    <name evidence="16" type="ORF">FHT02_000227</name>
</gene>
<evidence type="ECO:0000256" key="6">
    <source>
        <dbReference type="ARBA" id="ARBA00023004"/>
    </source>
</evidence>
<evidence type="ECO:0000256" key="11">
    <source>
        <dbReference type="PROSITE-ProRule" id="PRU01360"/>
    </source>
</evidence>
<feature type="domain" description="TonB-dependent receptor-like beta-barrel" evidence="14">
    <location>
        <begin position="321"/>
        <end position="868"/>
    </location>
</feature>
<keyword evidence="10 11" id="KW-0998">Cell outer membrane</keyword>
<organism evidence="16 17">
    <name type="scientific">Sphingomonas xinjiangensis</name>
    <dbReference type="NCBI Taxonomy" id="643568"/>
    <lineage>
        <taxon>Bacteria</taxon>
        <taxon>Pseudomonadati</taxon>
        <taxon>Pseudomonadota</taxon>
        <taxon>Alphaproteobacteria</taxon>
        <taxon>Sphingomonadales</taxon>
        <taxon>Sphingomonadaceae</taxon>
        <taxon>Sphingomonas</taxon>
    </lineage>
</organism>
<evidence type="ECO:0000256" key="7">
    <source>
        <dbReference type="ARBA" id="ARBA00023065"/>
    </source>
</evidence>
<keyword evidence="16" id="KW-0675">Receptor</keyword>
<evidence type="ECO:0000256" key="12">
    <source>
        <dbReference type="RuleBase" id="RU003357"/>
    </source>
</evidence>
<dbReference type="InterPro" id="IPR039426">
    <property type="entry name" value="TonB-dep_rcpt-like"/>
</dbReference>
<dbReference type="Pfam" id="PF07715">
    <property type="entry name" value="Plug"/>
    <property type="match status" value="1"/>
</dbReference>
<comment type="caution">
    <text evidence="16">The sequence shown here is derived from an EMBL/GenBank/DDBJ whole genome shotgun (WGS) entry which is preliminary data.</text>
</comment>
<evidence type="ECO:0000313" key="16">
    <source>
        <dbReference type="EMBL" id="MBB5709021.1"/>
    </source>
</evidence>
<keyword evidence="6" id="KW-0408">Iron</keyword>
<proteinExistence type="inferred from homology"/>
<dbReference type="PROSITE" id="PS52016">
    <property type="entry name" value="TONB_DEPENDENT_REC_3"/>
    <property type="match status" value="1"/>
</dbReference>
<keyword evidence="4" id="KW-0410">Iron transport</keyword>
<dbReference type="Pfam" id="PF00593">
    <property type="entry name" value="TonB_dep_Rec_b-barrel"/>
    <property type="match status" value="1"/>
</dbReference>
<dbReference type="AlphaFoldDB" id="A0A840YMY4"/>
<keyword evidence="2 11" id="KW-0813">Transport</keyword>
<dbReference type="InterPro" id="IPR036942">
    <property type="entry name" value="Beta-barrel_TonB_sf"/>
</dbReference>
<evidence type="ECO:0000313" key="17">
    <source>
        <dbReference type="Proteomes" id="UP000527143"/>
    </source>
</evidence>
<dbReference type="InterPro" id="IPR000531">
    <property type="entry name" value="Beta-barrel_TonB"/>
</dbReference>
<feature type="chain" id="PRO_5032954545" evidence="13">
    <location>
        <begin position="26"/>
        <end position="918"/>
    </location>
</feature>
<comment type="similarity">
    <text evidence="11 12">Belongs to the TonB-dependent receptor family.</text>
</comment>
<feature type="domain" description="TonB-dependent receptor plug" evidence="15">
    <location>
        <begin position="69"/>
        <end position="176"/>
    </location>
</feature>
<evidence type="ECO:0000256" key="1">
    <source>
        <dbReference type="ARBA" id="ARBA00004571"/>
    </source>
</evidence>
<evidence type="ECO:0000259" key="14">
    <source>
        <dbReference type="Pfam" id="PF00593"/>
    </source>
</evidence>